<sequence>MNYGIVIGWLLNFYKAYQDSATHAFFVNLEKHLQLWFEASWFRQFFTGHEGMVEDFNGSYAKKLTRKINGSGLSEWLKASWILKLVLNKTVLKLFVYVQIFSYVLLPTLIGVVISIGIVGLLILYRLTDTNQPQMPLISVAMGIVVATMAVSLLFNPVSSDGLVIWLIYMSTFAFSAMILGTFRDRQFVREVMVIIGIMVILLGVYGVYQKSVGVPVDPAWLDEDVQELGVRVYSVFGNPNVYGEFLVLVLPLMFAGINRHENKWMKLFFAGAFLLGGLNVVLTLSRGSMMSLGIALILIVLFKDRKYLPLIGVGILLSPYFVPEAIIGRIMSIFEGGDTSMSYRVSIYRASFDMLEDYFIQGTGLGNFKVLYKAYAYSAAKSFHAHNTLLMLMIELGLVGILAYIFYFFTWARAIFSVQKKKSVYAYYAFAAFAGVVGCTVQGMVDHIFHNYDILFVYILMMTIGVISAYAAREEHTDV</sequence>
<gene>
    <name evidence="7" type="ORF">JOC49_002031</name>
</gene>
<feature type="transmembrane region" description="Helical" evidence="5">
    <location>
        <begin position="137"/>
        <end position="157"/>
    </location>
</feature>
<keyword evidence="3 5" id="KW-1133">Transmembrane helix</keyword>
<feature type="transmembrane region" description="Helical" evidence="5">
    <location>
        <begin position="390"/>
        <end position="413"/>
    </location>
</feature>
<evidence type="ECO:0000256" key="4">
    <source>
        <dbReference type="ARBA" id="ARBA00023136"/>
    </source>
</evidence>
<feature type="domain" description="O-antigen ligase-related" evidence="6">
    <location>
        <begin position="273"/>
        <end position="406"/>
    </location>
</feature>
<keyword evidence="7" id="KW-0436">Ligase</keyword>
<proteinExistence type="predicted"/>
<evidence type="ECO:0000256" key="3">
    <source>
        <dbReference type="ARBA" id="ARBA00022989"/>
    </source>
</evidence>
<keyword evidence="4 5" id="KW-0472">Membrane</keyword>
<dbReference type="Proteomes" id="UP000767854">
    <property type="component" value="Unassembled WGS sequence"/>
</dbReference>
<feature type="transmembrane region" description="Helical" evidence="5">
    <location>
        <begin position="452"/>
        <end position="473"/>
    </location>
</feature>
<protein>
    <submittedName>
        <fullName evidence="7">O-antigen ligase</fullName>
    </submittedName>
</protein>
<feature type="transmembrane region" description="Helical" evidence="5">
    <location>
        <begin position="288"/>
        <end position="304"/>
    </location>
</feature>
<feature type="transmembrane region" description="Helical" evidence="5">
    <location>
        <begin position="100"/>
        <end position="125"/>
    </location>
</feature>
<keyword evidence="2 5" id="KW-0812">Transmembrane</keyword>
<evidence type="ECO:0000256" key="1">
    <source>
        <dbReference type="ARBA" id="ARBA00004141"/>
    </source>
</evidence>
<dbReference type="PANTHER" id="PTHR37422:SF23">
    <property type="entry name" value="TEICHURONIC ACID BIOSYNTHESIS PROTEIN TUAE"/>
    <property type="match status" value="1"/>
</dbReference>
<comment type="caution">
    <text evidence="7">The sequence shown here is derived from an EMBL/GenBank/DDBJ whole genome shotgun (WGS) entry which is preliminary data.</text>
</comment>
<dbReference type="GO" id="GO:0016874">
    <property type="term" value="F:ligase activity"/>
    <property type="evidence" value="ECO:0007669"/>
    <property type="project" value="UniProtKB-KW"/>
</dbReference>
<feature type="transmembrane region" description="Helical" evidence="5">
    <location>
        <begin position="311"/>
        <end position="335"/>
    </location>
</feature>
<accession>A0ABS2MSU9</accession>
<feature type="transmembrane region" description="Helical" evidence="5">
    <location>
        <begin position="242"/>
        <end position="258"/>
    </location>
</feature>
<dbReference type="RefSeq" id="WP_204664901.1">
    <property type="nucleotide sequence ID" value="NZ_JAFBDT010000019.1"/>
</dbReference>
<evidence type="ECO:0000256" key="5">
    <source>
        <dbReference type="SAM" id="Phobius"/>
    </source>
</evidence>
<organism evidence="7 8">
    <name type="scientific">Fusibacter tunisiensis</name>
    <dbReference type="NCBI Taxonomy" id="1008308"/>
    <lineage>
        <taxon>Bacteria</taxon>
        <taxon>Bacillati</taxon>
        <taxon>Bacillota</taxon>
        <taxon>Clostridia</taxon>
        <taxon>Eubacteriales</taxon>
        <taxon>Eubacteriales Family XII. Incertae Sedis</taxon>
        <taxon>Fusibacter</taxon>
    </lineage>
</organism>
<dbReference type="InterPro" id="IPR007016">
    <property type="entry name" value="O-antigen_ligase-rel_domated"/>
</dbReference>
<evidence type="ECO:0000313" key="7">
    <source>
        <dbReference type="EMBL" id="MBM7562471.1"/>
    </source>
</evidence>
<evidence type="ECO:0000256" key="2">
    <source>
        <dbReference type="ARBA" id="ARBA00022692"/>
    </source>
</evidence>
<keyword evidence="8" id="KW-1185">Reference proteome</keyword>
<dbReference type="InterPro" id="IPR051533">
    <property type="entry name" value="WaaL-like"/>
</dbReference>
<dbReference type="PANTHER" id="PTHR37422">
    <property type="entry name" value="TEICHURONIC ACID BIOSYNTHESIS PROTEIN TUAE"/>
    <property type="match status" value="1"/>
</dbReference>
<comment type="subcellular location">
    <subcellularLocation>
        <location evidence="1">Membrane</location>
        <topology evidence="1">Multi-pass membrane protein</topology>
    </subcellularLocation>
</comment>
<feature type="transmembrane region" description="Helical" evidence="5">
    <location>
        <begin position="192"/>
        <end position="209"/>
    </location>
</feature>
<feature type="transmembrane region" description="Helical" evidence="5">
    <location>
        <begin position="265"/>
        <end position="282"/>
    </location>
</feature>
<dbReference type="EMBL" id="JAFBDT010000019">
    <property type="protein sequence ID" value="MBM7562471.1"/>
    <property type="molecule type" value="Genomic_DNA"/>
</dbReference>
<reference evidence="7 8" key="1">
    <citation type="submission" date="2021-01" db="EMBL/GenBank/DDBJ databases">
        <title>Genomic Encyclopedia of Type Strains, Phase IV (KMG-IV): sequencing the most valuable type-strain genomes for metagenomic binning, comparative biology and taxonomic classification.</title>
        <authorList>
            <person name="Goeker M."/>
        </authorList>
    </citation>
    <scope>NUCLEOTIDE SEQUENCE [LARGE SCALE GENOMIC DNA]</scope>
    <source>
        <strain evidence="7 8">DSM 24436</strain>
    </source>
</reference>
<dbReference type="Pfam" id="PF04932">
    <property type="entry name" value="Wzy_C"/>
    <property type="match status" value="1"/>
</dbReference>
<evidence type="ECO:0000313" key="8">
    <source>
        <dbReference type="Proteomes" id="UP000767854"/>
    </source>
</evidence>
<evidence type="ECO:0000259" key="6">
    <source>
        <dbReference type="Pfam" id="PF04932"/>
    </source>
</evidence>
<feature type="transmembrane region" description="Helical" evidence="5">
    <location>
        <begin position="163"/>
        <end position="180"/>
    </location>
</feature>
<name>A0ABS2MSU9_9FIRM</name>
<feature type="transmembrane region" description="Helical" evidence="5">
    <location>
        <begin position="425"/>
        <end position="446"/>
    </location>
</feature>